<proteinExistence type="predicted"/>
<gene>
    <name evidence="2" type="ORF">MCOR_21614</name>
</gene>
<name>A0A6J8BQA6_MYTCO</name>
<reference evidence="2 3" key="1">
    <citation type="submission" date="2020-06" db="EMBL/GenBank/DDBJ databases">
        <authorList>
            <person name="Li R."/>
            <person name="Bekaert M."/>
        </authorList>
    </citation>
    <scope>NUCLEOTIDE SEQUENCE [LARGE SCALE GENOMIC DNA]</scope>
    <source>
        <strain evidence="3">wild</strain>
    </source>
</reference>
<keyword evidence="1" id="KW-0175">Coiled coil</keyword>
<organism evidence="2 3">
    <name type="scientific">Mytilus coruscus</name>
    <name type="common">Sea mussel</name>
    <dbReference type="NCBI Taxonomy" id="42192"/>
    <lineage>
        <taxon>Eukaryota</taxon>
        <taxon>Metazoa</taxon>
        <taxon>Spiralia</taxon>
        <taxon>Lophotrochozoa</taxon>
        <taxon>Mollusca</taxon>
        <taxon>Bivalvia</taxon>
        <taxon>Autobranchia</taxon>
        <taxon>Pteriomorphia</taxon>
        <taxon>Mytilida</taxon>
        <taxon>Mytiloidea</taxon>
        <taxon>Mytilidae</taxon>
        <taxon>Mytilinae</taxon>
        <taxon>Mytilus</taxon>
    </lineage>
</organism>
<evidence type="ECO:0008006" key="4">
    <source>
        <dbReference type="Google" id="ProtNLM"/>
    </source>
</evidence>
<dbReference type="SUPFAM" id="SSF57845">
    <property type="entry name" value="B-box zinc-binding domain"/>
    <property type="match status" value="1"/>
</dbReference>
<dbReference type="OrthoDB" id="6105938at2759"/>
<evidence type="ECO:0000313" key="2">
    <source>
        <dbReference type="EMBL" id="CAC5386138.1"/>
    </source>
</evidence>
<dbReference type="EMBL" id="CACVKT020003841">
    <property type="protein sequence ID" value="CAC5386138.1"/>
    <property type="molecule type" value="Genomic_DNA"/>
</dbReference>
<protein>
    <recommendedName>
        <fullName evidence="4">B box-type domain-containing protein</fullName>
    </recommendedName>
</protein>
<keyword evidence="3" id="KW-1185">Reference proteome</keyword>
<evidence type="ECO:0000256" key="1">
    <source>
        <dbReference type="SAM" id="Coils"/>
    </source>
</evidence>
<dbReference type="AlphaFoldDB" id="A0A6J8BQA6"/>
<evidence type="ECO:0000313" key="3">
    <source>
        <dbReference type="Proteomes" id="UP000507470"/>
    </source>
</evidence>
<accession>A0A6J8BQA6</accession>
<sequence>MNARRKGPLLLQKRGVQNVVNHSVLVVKKKHDRSNDSINHKTISAGNFLKLPSFVSNLTVHCDEHQIKYEKYCPDHQLLLCKKCIAATHKTCKNLMSLDQLTKNTKPSIPTNIMKYIDCIKMTIQNIKQNRNGILTRVHNQIENIQKEISKFRSQLNKSLDNMEMELIKEIETVEKNTSGQLAILNKDLQEHENNVEEIKSGIERLEKYGTDFQIFLATNKIENLVHTEEEYIQSILKKKSLKI</sequence>
<dbReference type="Proteomes" id="UP000507470">
    <property type="component" value="Unassembled WGS sequence"/>
</dbReference>
<feature type="coiled-coil region" evidence="1">
    <location>
        <begin position="135"/>
        <end position="209"/>
    </location>
</feature>